<dbReference type="Pfam" id="PF07730">
    <property type="entry name" value="HisKA_3"/>
    <property type="match status" value="1"/>
</dbReference>
<evidence type="ECO:0000259" key="6">
    <source>
        <dbReference type="PROSITE" id="PS50113"/>
    </source>
</evidence>
<evidence type="ECO:0000256" key="3">
    <source>
        <dbReference type="SAM" id="Coils"/>
    </source>
</evidence>
<evidence type="ECO:0000256" key="1">
    <source>
        <dbReference type="ARBA" id="ARBA00022679"/>
    </source>
</evidence>
<feature type="transmembrane region" description="Helical" evidence="4">
    <location>
        <begin position="112"/>
        <end position="132"/>
    </location>
</feature>
<evidence type="ECO:0008006" key="8">
    <source>
        <dbReference type="Google" id="ProtNLM"/>
    </source>
</evidence>
<dbReference type="InterPro" id="IPR000014">
    <property type="entry name" value="PAS"/>
</dbReference>
<feature type="transmembrane region" description="Helical" evidence="4">
    <location>
        <begin position="144"/>
        <end position="162"/>
    </location>
</feature>
<dbReference type="SMART" id="SM00086">
    <property type="entry name" value="PAC"/>
    <property type="match status" value="1"/>
</dbReference>
<comment type="caution">
    <text evidence="7">The sequence shown here is derived from an EMBL/GenBank/DDBJ whole genome shotgun (WGS) entry which is preliminary data.</text>
</comment>
<feature type="coiled-coil region" evidence="3">
    <location>
        <begin position="598"/>
        <end position="625"/>
    </location>
</feature>
<keyword evidence="4" id="KW-0812">Transmembrane</keyword>
<sequence>MNLIDIFLYCTEGVFFILAIIFAYYSLARARRIKDSRGHQIIAVGALLLIIVSVIGSVDGFFFLNTRLRLAVFSVWTGALFVFIYGGLLVGKSIQRAYGSSWLKMTRWYPGSTNNLISILLLTFGAIPVYLLDILRPASGQFSWYWVSKITIWAFCFANLAFTARIQSLSGLGHSEQEEAILLRDDVLTARAYGALINAFLVAIKPFARATSEYVLAYLEHNPILFEGCKIRQDATVDFEPVVRNLERIDKKHRIQDICTIFSALASKIIHLYGAVASPKYADQVFAKIYAVTRQAFGGSPMFFYILRSLPENILSEERLALLPREELEARVQERTRELHQAREELQEAKDYTDNVIESMAEALIVVGADATIKEVNQATLDLLGYEENELVGQPIEIVLGKEEELSFEKLALHSLVKKEIARNAEGIYWSKDGRKIPVSLSSSIMRDNGKIQGFIFLARDITERKKGEEELRKSEERFRTSVENMLDCFGIYSAVRDESGRIVNFLVQYVNEAACTTNRMTKEEQIGKRLLELLPGHRKTGLFDEYCQVVETGKPFANESMVYEDVYKKKRLKRAFDIRVVKLGDGFAAAWRDITERKKAEEKIRNYQERLRSLASELTLVEEQEKRRLATELHDSIGQLLALCRIKLGELEKMTDVPDARFLVREVEERLEEIIWQTRSLTSELGPSVLYQLGLEAALEWLVEYMQEQYSVLTKVKFTGKIELADEELRVFLFRTVQELLLNVSKHAKT</sequence>
<feature type="transmembrane region" description="Helical" evidence="4">
    <location>
        <begin position="70"/>
        <end position="91"/>
    </location>
</feature>
<organism evidence="7">
    <name type="scientific">marine sediment metagenome</name>
    <dbReference type="NCBI Taxonomy" id="412755"/>
    <lineage>
        <taxon>unclassified sequences</taxon>
        <taxon>metagenomes</taxon>
        <taxon>ecological metagenomes</taxon>
    </lineage>
</organism>
<dbReference type="InterPro" id="IPR050482">
    <property type="entry name" value="Sensor_HK_TwoCompSys"/>
</dbReference>
<evidence type="ECO:0000259" key="5">
    <source>
        <dbReference type="PROSITE" id="PS50112"/>
    </source>
</evidence>
<dbReference type="Gene3D" id="3.30.450.20">
    <property type="entry name" value="PAS domain"/>
    <property type="match status" value="2"/>
</dbReference>
<dbReference type="GO" id="GO:0046983">
    <property type="term" value="F:protein dimerization activity"/>
    <property type="evidence" value="ECO:0007669"/>
    <property type="project" value="InterPro"/>
</dbReference>
<dbReference type="SMART" id="SM00091">
    <property type="entry name" value="PAS"/>
    <property type="match status" value="1"/>
</dbReference>
<keyword evidence="2" id="KW-0418">Kinase</keyword>
<dbReference type="InterPro" id="IPR035965">
    <property type="entry name" value="PAS-like_dom_sf"/>
</dbReference>
<dbReference type="GO" id="GO:0000155">
    <property type="term" value="F:phosphorelay sensor kinase activity"/>
    <property type="evidence" value="ECO:0007669"/>
    <property type="project" value="InterPro"/>
</dbReference>
<dbReference type="Gene3D" id="6.10.250.2870">
    <property type="match status" value="1"/>
</dbReference>
<feature type="non-terminal residue" evidence="7">
    <location>
        <position position="751"/>
    </location>
</feature>
<dbReference type="PANTHER" id="PTHR24421">
    <property type="entry name" value="NITRATE/NITRITE SENSOR PROTEIN NARX-RELATED"/>
    <property type="match status" value="1"/>
</dbReference>
<dbReference type="NCBIfam" id="TIGR00229">
    <property type="entry name" value="sensory_box"/>
    <property type="match status" value="1"/>
</dbReference>
<dbReference type="PROSITE" id="PS50112">
    <property type="entry name" value="PAS"/>
    <property type="match status" value="1"/>
</dbReference>
<dbReference type="InterPro" id="IPR011712">
    <property type="entry name" value="Sig_transdc_His_kin_sub3_dim/P"/>
</dbReference>
<feature type="domain" description="PAC" evidence="6">
    <location>
        <begin position="423"/>
        <end position="474"/>
    </location>
</feature>
<accession>A0A0F9JY59</accession>
<keyword evidence="4" id="KW-0472">Membrane</keyword>
<keyword evidence="3" id="KW-0175">Coiled coil</keyword>
<evidence type="ECO:0000313" key="7">
    <source>
        <dbReference type="EMBL" id="KKM74678.1"/>
    </source>
</evidence>
<evidence type="ECO:0000256" key="4">
    <source>
        <dbReference type="SAM" id="Phobius"/>
    </source>
</evidence>
<name>A0A0F9JY59_9ZZZZ</name>
<feature type="transmembrane region" description="Helical" evidence="4">
    <location>
        <begin position="6"/>
        <end position="28"/>
    </location>
</feature>
<proteinExistence type="predicted"/>
<protein>
    <recommendedName>
        <fullName evidence="8">PAS domain-containing protein</fullName>
    </recommendedName>
</protein>
<dbReference type="Pfam" id="PF13426">
    <property type="entry name" value="PAS_9"/>
    <property type="match status" value="2"/>
</dbReference>
<feature type="transmembrane region" description="Helical" evidence="4">
    <location>
        <begin position="40"/>
        <end position="64"/>
    </location>
</feature>
<dbReference type="GO" id="GO:0016020">
    <property type="term" value="C:membrane"/>
    <property type="evidence" value="ECO:0007669"/>
    <property type="project" value="InterPro"/>
</dbReference>
<evidence type="ECO:0000256" key="2">
    <source>
        <dbReference type="ARBA" id="ARBA00022777"/>
    </source>
</evidence>
<dbReference type="EMBL" id="LAZR01009101">
    <property type="protein sequence ID" value="KKM74678.1"/>
    <property type="molecule type" value="Genomic_DNA"/>
</dbReference>
<dbReference type="CDD" id="cd00130">
    <property type="entry name" value="PAS"/>
    <property type="match status" value="1"/>
</dbReference>
<feature type="domain" description="PAS" evidence="5">
    <location>
        <begin position="349"/>
        <end position="420"/>
    </location>
</feature>
<feature type="coiled-coil region" evidence="3">
    <location>
        <begin position="325"/>
        <end position="352"/>
    </location>
</feature>
<dbReference type="PANTHER" id="PTHR24421:SF58">
    <property type="entry name" value="SIGNAL TRANSDUCTION HISTIDINE-PROTEIN KINASE_PHOSPHATASE UHPB"/>
    <property type="match status" value="1"/>
</dbReference>
<dbReference type="PROSITE" id="PS50113">
    <property type="entry name" value="PAC"/>
    <property type="match status" value="1"/>
</dbReference>
<dbReference type="SUPFAM" id="SSF55785">
    <property type="entry name" value="PYP-like sensor domain (PAS domain)"/>
    <property type="match status" value="2"/>
</dbReference>
<keyword evidence="1" id="KW-0808">Transferase</keyword>
<dbReference type="InterPro" id="IPR000700">
    <property type="entry name" value="PAS-assoc_C"/>
</dbReference>
<dbReference type="AlphaFoldDB" id="A0A0F9JY59"/>
<reference evidence="7" key="1">
    <citation type="journal article" date="2015" name="Nature">
        <title>Complex archaea that bridge the gap between prokaryotes and eukaryotes.</title>
        <authorList>
            <person name="Spang A."/>
            <person name="Saw J.H."/>
            <person name="Jorgensen S.L."/>
            <person name="Zaremba-Niedzwiedzka K."/>
            <person name="Martijn J."/>
            <person name="Lind A.E."/>
            <person name="van Eijk R."/>
            <person name="Schleper C."/>
            <person name="Guy L."/>
            <person name="Ettema T.J."/>
        </authorList>
    </citation>
    <scope>NUCLEOTIDE SEQUENCE</scope>
</reference>
<dbReference type="InterPro" id="IPR001610">
    <property type="entry name" value="PAC"/>
</dbReference>
<gene>
    <name evidence="7" type="ORF">LCGC14_1397950</name>
</gene>
<keyword evidence="4" id="KW-1133">Transmembrane helix</keyword>